<gene>
    <name evidence="2" type="ORF">NEMVEDRAFT_v1g248351</name>
</gene>
<feature type="transmembrane region" description="Helical" evidence="1">
    <location>
        <begin position="274"/>
        <end position="293"/>
    </location>
</feature>
<proteinExistence type="predicted"/>
<keyword evidence="1" id="KW-1133">Transmembrane helix</keyword>
<keyword evidence="1" id="KW-0812">Transmembrane</keyword>
<dbReference type="AlphaFoldDB" id="A7T0I1"/>
<evidence type="ECO:0000313" key="3">
    <source>
        <dbReference type="Proteomes" id="UP000001593"/>
    </source>
</evidence>
<protein>
    <submittedName>
        <fullName evidence="2">Uncharacterized protein</fullName>
    </submittedName>
</protein>
<sequence>MAELPNPDEMVANAQEIRPAEVVQEVVPPPAAIGPEIVPAVPEVVSAAQEPPVDRLEALERKLKALEDEELRDNMAHALALLRRYLDRPLSIFDKFKATELLQALVRSSRRDGHAKAEEYAGAQMKSGFVISQRRGADSVEVNLRLFKQDLEETGKCQVGPTAWCDIHQGTQPFVGPIIPPSMKIKNPCLAKLDNLRFRRPNHFKAGSIHEHQEVWDELFQTCNSKPRGVDLAEIVREGVKVEELFTQLKETLKAQHVRLHSSSESYFGVKFRGYYFTFLTLLFGWKASAFVYHNLGMTVSDRARDLRVPVSQYIDDRHVGHELLRFLCLSISMTAMWGTSSRGSCVSVYQ</sequence>
<dbReference type="Proteomes" id="UP000001593">
    <property type="component" value="Unassembled WGS sequence"/>
</dbReference>
<accession>A7T0I1</accession>
<evidence type="ECO:0000256" key="1">
    <source>
        <dbReference type="SAM" id="Phobius"/>
    </source>
</evidence>
<name>A7T0I1_NEMVE</name>
<reference evidence="2 3" key="1">
    <citation type="journal article" date="2007" name="Science">
        <title>Sea anemone genome reveals ancestral eumetazoan gene repertoire and genomic organization.</title>
        <authorList>
            <person name="Putnam N.H."/>
            <person name="Srivastava M."/>
            <person name="Hellsten U."/>
            <person name="Dirks B."/>
            <person name="Chapman J."/>
            <person name="Salamov A."/>
            <person name="Terry A."/>
            <person name="Shapiro H."/>
            <person name="Lindquist E."/>
            <person name="Kapitonov V.V."/>
            <person name="Jurka J."/>
            <person name="Genikhovich G."/>
            <person name="Grigoriev I.V."/>
            <person name="Lucas S.M."/>
            <person name="Steele R.E."/>
            <person name="Finnerty J.R."/>
            <person name="Technau U."/>
            <person name="Martindale M.Q."/>
            <person name="Rokhsar D.S."/>
        </authorList>
    </citation>
    <scope>NUCLEOTIDE SEQUENCE [LARGE SCALE GENOMIC DNA]</scope>
    <source>
        <strain evidence="3">CH2 X CH6</strain>
    </source>
</reference>
<keyword evidence="1" id="KW-0472">Membrane</keyword>
<dbReference type="InParanoid" id="A7T0I1"/>
<keyword evidence="3" id="KW-1185">Reference proteome</keyword>
<organism evidence="2 3">
    <name type="scientific">Nematostella vectensis</name>
    <name type="common">Starlet sea anemone</name>
    <dbReference type="NCBI Taxonomy" id="45351"/>
    <lineage>
        <taxon>Eukaryota</taxon>
        <taxon>Metazoa</taxon>
        <taxon>Cnidaria</taxon>
        <taxon>Anthozoa</taxon>
        <taxon>Hexacorallia</taxon>
        <taxon>Actiniaria</taxon>
        <taxon>Edwardsiidae</taxon>
        <taxon>Nematostella</taxon>
    </lineage>
</organism>
<dbReference type="EMBL" id="DS470028">
    <property type="protein sequence ID" value="EDO30534.1"/>
    <property type="molecule type" value="Genomic_DNA"/>
</dbReference>
<dbReference type="HOGENOM" id="CLU_790627_0_0_1"/>
<evidence type="ECO:0000313" key="2">
    <source>
        <dbReference type="EMBL" id="EDO30534.1"/>
    </source>
</evidence>